<dbReference type="STRING" id="164328.H3H4Z5"/>
<dbReference type="InterPro" id="IPR052579">
    <property type="entry name" value="Zinc_finger_SWIM"/>
</dbReference>
<protein>
    <submittedName>
        <fullName evidence="7">Uncharacterized protein</fullName>
    </submittedName>
</protein>
<accession>H3H4Z5</accession>
<dbReference type="EnsemblProtists" id="Phyra85669">
    <property type="protein sequence ID" value="Phyra85669"/>
    <property type="gene ID" value="Phyra85669"/>
</dbReference>
<dbReference type="InterPro" id="IPR038765">
    <property type="entry name" value="Papain-like_cys_pep_sf"/>
</dbReference>
<dbReference type="GO" id="GO:0006508">
    <property type="term" value="P:proteolysis"/>
    <property type="evidence" value="ECO:0007669"/>
    <property type="project" value="UniProtKB-KW"/>
</dbReference>
<dbReference type="Pfam" id="PF02902">
    <property type="entry name" value="Peptidase_C48"/>
    <property type="match status" value="1"/>
</dbReference>
<dbReference type="InterPro" id="IPR048324">
    <property type="entry name" value="ZSWIM1-3_RNaseH-like"/>
</dbReference>
<dbReference type="VEuPathDB" id="FungiDB:KRP22_12949"/>
<comment type="similarity">
    <text evidence="1">Belongs to the peptidase C48 family.</text>
</comment>
<evidence type="ECO:0000256" key="4">
    <source>
        <dbReference type="SAM" id="MobiDB-lite"/>
    </source>
</evidence>
<dbReference type="InParanoid" id="H3H4Z5"/>
<evidence type="ECO:0000313" key="8">
    <source>
        <dbReference type="Proteomes" id="UP000005238"/>
    </source>
</evidence>
<evidence type="ECO:0000259" key="6">
    <source>
        <dbReference type="Pfam" id="PF21056"/>
    </source>
</evidence>
<organism evidence="7 8">
    <name type="scientific">Phytophthora ramorum</name>
    <name type="common">Sudden oak death agent</name>
    <dbReference type="NCBI Taxonomy" id="164328"/>
    <lineage>
        <taxon>Eukaryota</taxon>
        <taxon>Sar</taxon>
        <taxon>Stramenopiles</taxon>
        <taxon>Oomycota</taxon>
        <taxon>Peronosporomycetes</taxon>
        <taxon>Peronosporales</taxon>
        <taxon>Peronosporaceae</taxon>
        <taxon>Phytophthora</taxon>
    </lineage>
</organism>
<keyword evidence="3" id="KW-0378">Hydrolase</keyword>
<dbReference type="eggNOG" id="ENOG502QVJ3">
    <property type="taxonomic scope" value="Eukaryota"/>
</dbReference>
<dbReference type="GO" id="GO:0008234">
    <property type="term" value="F:cysteine-type peptidase activity"/>
    <property type="evidence" value="ECO:0007669"/>
    <property type="project" value="InterPro"/>
</dbReference>
<dbReference type="OMA" id="AICAMEL"/>
<evidence type="ECO:0000313" key="7">
    <source>
        <dbReference type="EnsemblProtists" id="Phyra85669"/>
    </source>
</evidence>
<feature type="domain" description="Ubiquitin-like protease family profile" evidence="5">
    <location>
        <begin position="681"/>
        <end position="769"/>
    </location>
</feature>
<evidence type="ECO:0000259" key="5">
    <source>
        <dbReference type="Pfam" id="PF02902"/>
    </source>
</evidence>
<dbReference type="VEuPathDB" id="FungiDB:KRP23_9201"/>
<sequence length="799" mass="90894">GQYAHHALVESEHKVNLKRVIEIFKKNNSEWDKVRVFMTDKSMHEKTVLKEEFPQARQLLCQWHVVTWLKKQAARLASSVKKQVKAMMGLLVYARSKMEYDEARSTMKELLGGDEGHPLYQTFLDNWDNSQEEWVSYLRGNVPHLTNNTNNRIESKWGKIKDVIKGTCSIDELVTTLITLQEYAEDQYIAEYHRVGSRPRGPDEDPELAALAMQISSFAFRLVEEQHGLATSPNTDYNVELLSPGMAVVMSSSTSVTYEVNVESKALTEKITDRMALQTTPTYSVAYKWLENFYNALNNGHVIDFARNNATCFPGLLQVASVGAATLSQMSFADLEAEIDTNTQASDDEVPPTQHASQSGSRTRDNNDNDDEAALTVPSVPTSMMSTEEVDRRDTENTPKRTESEELKGGRPQWKFAERPLVHGMTKAQRRHQKKKEERQLALDLADKYRTGKVTTPAKLEDVARMLDGAYSVFHAKPMAETLMLPFVDVQVKAQIQLFSVGQSIPVVKAIPQLEQVMEAICAMELRPKSLKLLAYWPGYGCLTKGQLENMRIVHEANKQFILVKKTTAWMETVEWTVKDLCAPFDDTNAVTKSEYKGYIETLNLGVNKFENEEVEGYKLLDFRENLWLHSTSILMALLTLRDQYSRVGIVDPSYHDFAAMTQKRSVAKGLGAADPKYERVLGIFNVGSHWVAFMIAKNTKICHMFDPLQSERNYASIERSVREVMEPVLDLEGKLDYKKIDWCEQQDGSSCGIWCIAVLEMLLVGASWNDKIYRLQPYLRMRYLYKVISLLTKPATCE</sequence>
<dbReference type="Pfam" id="PF21056">
    <property type="entry name" value="ZSWIM1-3_RNaseH-like"/>
    <property type="match status" value="1"/>
</dbReference>
<feature type="region of interest" description="Disordered" evidence="4">
    <location>
        <begin position="342"/>
        <end position="415"/>
    </location>
</feature>
<dbReference type="SUPFAM" id="SSF54001">
    <property type="entry name" value="Cysteine proteinases"/>
    <property type="match status" value="1"/>
</dbReference>
<keyword evidence="2" id="KW-0645">Protease</keyword>
<reference evidence="7" key="2">
    <citation type="submission" date="2015-06" db="UniProtKB">
        <authorList>
            <consortium name="EnsemblProtists"/>
        </authorList>
    </citation>
    <scope>IDENTIFICATION</scope>
    <source>
        <strain evidence="7">Pr102</strain>
    </source>
</reference>
<dbReference type="HOGENOM" id="CLU_404128_0_0_1"/>
<dbReference type="VEuPathDB" id="FungiDB:KRP23_5215"/>
<dbReference type="PANTHER" id="PTHR31569">
    <property type="entry name" value="SWIM-TYPE DOMAIN-CONTAINING PROTEIN"/>
    <property type="match status" value="1"/>
</dbReference>
<reference evidence="8" key="1">
    <citation type="journal article" date="2006" name="Science">
        <title>Phytophthora genome sequences uncover evolutionary origins and mechanisms of pathogenesis.</title>
        <authorList>
            <person name="Tyler B.M."/>
            <person name="Tripathy S."/>
            <person name="Zhang X."/>
            <person name="Dehal P."/>
            <person name="Jiang R.H."/>
            <person name="Aerts A."/>
            <person name="Arredondo F.D."/>
            <person name="Baxter L."/>
            <person name="Bensasson D."/>
            <person name="Beynon J.L."/>
            <person name="Chapman J."/>
            <person name="Damasceno C.M."/>
            <person name="Dorrance A.E."/>
            <person name="Dou D."/>
            <person name="Dickerman A.W."/>
            <person name="Dubchak I.L."/>
            <person name="Garbelotto M."/>
            <person name="Gijzen M."/>
            <person name="Gordon S.G."/>
            <person name="Govers F."/>
            <person name="Grunwald N.J."/>
            <person name="Huang W."/>
            <person name="Ivors K.L."/>
            <person name="Jones R.W."/>
            <person name="Kamoun S."/>
            <person name="Krampis K."/>
            <person name="Lamour K.H."/>
            <person name="Lee M.K."/>
            <person name="McDonald W.H."/>
            <person name="Medina M."/>
            <person name="Meijer H.J."/>
            <person name="Nordberg E.K."/>
            <person name="Maclean D.J."/>
            <person name="Ospina-Giraldo M.D."/>
            <person name="Morris P.F."/>
            <person name="Phuntumart V."/>
            <person name="Putnam N.H."/>
            <person name="Rash S."/>
            <person name="Rose J.K."/>
            <person name="Sakihama Y."/>
            <person name="Salamov A.A."/>
            <person name="Savidor A."/>
            <person name="Scheuring C.F."/>
            <person name="Smith B.M."/>
            <person name="Sobral B.W."/>
            <person name="Terry A."/>
            <person name="Torto-Alalibo T.A."/>
            <person name="Win J."/>
            <person name="Xu Z."/>
            <person name="Zhang H."/>
            <person name="Grigoriev I.V."/>
            <person name="Rokhsar D.S."/>
            <person name="Boore J.L."/>
        </authorList>
    </citation>
    <scope>NUCLEOTIDE SEQUENCE [LARGE SCALE GENOMIC DNA]</scope>
    <source>
        <strain evidence="8">Pr102</strain>
    </source>
</reference>
<dbReference type="EMBL" id="DS566270">
    <property type="status" value="NOT_ANNOTATED_CDS"/>
    <property type="molecule type" value="Genomic_DNA"/>
</dbReference>
<keyword evidence="8" id="KW-1185">Reference proteome</keyword>
<name>H3H4Z5_PHYRM</name>
<dbReference type="Proteomes" id="UP000005238">
    <property type="component" value="Unassembled WGS sequence"/>
</dbReference>
<dbReference type="PANTHER" id="PTHR31569:SF4">
    <property type="entry name" value="SWIM-TYPE DOMAIN-CONTAINING PROTEIN"/>
    <property type="match status" value="1"/>
</dbReference>
<dbReference type="InterPro" id="IPR003653">
    <property type="entry name" value="Peptidase_C48_C"/>
</dbReference>
<evidence type="ECO:0000256" key="2">
    <source>
        <dbReference type="ARBA" id="ARBA00022670"/>
    </source>
</evidence>
<dbReference type="Gene3D" id="3.40.395.10">
    <property type="entry name" value="Adenoviral Proteinase, Chain A"/>
    <property type="match status" value="1"/>
</dbReference>
<evidence type="ECO:0000256" key="3">
    <source>
        <dbReference type="ARBA" id="ARBA00022801"/>
    </source>
</evidence>
<feature type="domain" description="ZSWIM1/3 RNaseH-like" evidence="6">
    <location>
        <begin position="1"/>
        <end position="59"/>
    </location>
</feature>
<dbReference type="AlphaFoldDB" id="H3H4Z5"/>
<evidence type="ECO:0000256" key="1">
    <source>
        <dbReference type="ARBA" id="ARBA00005234"/>
    </source>
</evidence>
<feature type="compositionally biased region" description="Basic and acidic residues" evidence="4">
    <location>
        <begin position="389"/>
        <end position="409"/>
    </location>
</feature>
<proteinExistence type="inferred from homology"/>